<feature type="domain" description="CCHC-type" evidence="2">
    <location>
        <begin position="9"/>
        <end position="24"/>
    </location>
</feature>
<dbReference type="PROSITE" id="PS50158">
    <property type="entry name" value="ZF_CCHC"/>
    <property type="match status" value="1"/>
</dbReference>
<dbReference type="SUPFAM" id="SSF57756">
    <property type="entry name" value="Retrovirus zinc finger-like domains"/>
    <property type="match status" value="1"/>
</dbReference>
<evidence type="ECO:0000259" key="2">
    <source>
        <dbReference type="PROSITE" id="PS50158"/>
    </source>
</evidence>
<proteinExistence type="predicted"/>
<reference evidence="4" key="1">
    <citation type="journal article" date="2020" name="Nature">
        <title>Giant virus diversity and host interactions through global metagenomics.</title>
        <authorList>
            <person name="Schulz F."/>
            <person name="Roux S."/>
            <person name="Paez-Espino D."/>
            <person name="Jungbluth S."/>
            <person name="Walsh D.A."/>
            <person name="Denef V.J."/>
            <person name="McMahon K.D."/>
            <person name="Konstantinidis K.T."/>
            <person name="Eloe-Fadrosh E.A."/>
            <person name="Kyrpides N.C."/>
            <person name="Woyke T."/>
        </authorList>
    </citation>
    <scope>NUCLEOTIDE SEQUENCE</scope>
    <source>
        <strain evidence="4">GVMAG-S-ERX556126-94</strain>
    </source>
</reference>
<dbReference type="GO" id="GO:0008270">
    <property type="term" value="F:zinc ion binding"/>
    <property type="evidence" value="ECO:0007669"/>
    <property type="project" value="InterPro"/>
</dbReference>
<dbReference type="EMBL" id="MN738838">
    <property type="protein sequence ID" value="QHT38953.1"/>
    <property type="molecule type" value="Genomic_DNA"/>
</dbReference>
<dbReference type="SMART" id="SM00343">
    <property type="entry name" value="ZnF_C2HC"/>
    <property type="match status" value="1"/>
</dbReference>
<dbReference type="PROSITE" id="PS51462">
    <property type="entry name" value="NUDIX"/>
    <property type="match status" value="1"/>
</dbReference>
<evidence type="ECO:0000256" key="1">
    <source>
        <dbReference type="ARBA" id="ARBA00022801"/>
    </source>
</evidence>
<dbReference type="GO" id="GO:0003676">
    <property type="term" value="F:nucleic acid binding"/>
    <property type="evidence" value="ECO:0007669"/>
    <property type="project" value="InterPro"/>
</dbReference>
<name>A0A6C0FED7_9ZZZZ</name>
<dbReference type="InterPro" id="IPR036875">
    <property type="entry name" value="Znf_CCHC_sf"/>
</dbReference>
<accession>A0A6C0FED7</accession>
<dbReference type="InterPro" id="IPR051325">
    <property type="entry name" value="Nudix_hydrolase_domain"/>
</dbReference>
<dbReference type="InterPro" id="IPR001878">
    <property type="entry name" value="Znf_CCHC"/>
</dbReference>
<dbReference type="AlphaFoldDB" id="A0A6C0FED7"/>
<dbReference type="SUPFAM" id="SSF55811">
    <property type="entry name" value="Nudix"/>
    <property type="match status" value="1"/>
</dbReference>
<dbReference type="GO" id="GO:0006167">
    <property type="term" value="P:AMP biosynthetic process"/>
    <property type="evidence" value="ECO:0007669"/>
    <property type="project" value="TreeGrafter"/>
</dbReference>
<organism evidence="4">
    <name type="scientific">viral metagenome</name>
    <dbReference type="NCBI Taxonomy" id="1070528"/>
    <lineage>
        <taxon>unclassified sequences</taxon>
        <taxon>metagenomes</taxon>
        <taxon>organismal metagenomes</taxon>
    </lineage>
</organism>
<dbReference type="Pfam" id="PF00293">
    <property type="entry name" value="NUDIX"/>
    <property type="match status" value="1"/>
</dbReference>
<evidence type="ECO:0008006" key="5">
    <source>
        <dbReference type="Google" id="ProtNLM"/>
    </source>
</evidence>
<feature type="domain" description="Nudix hydrolase" evidence="3">
    <location>
        <begin position="24"/>
        <end position="265"/>
    </location>
</feature>
<dbReference type="InterPro" id="IPR020084">
    <property type="entry name" value="NUDIX_hydrolase_CS"/>
</dbReference>
<sequence length="277" mass="33531">MEDKSAIYCNNCGLKGHIQRDCRNPVLSCGNLIFRKDTEEPQVLMIQRKDSLCFIEFIRGKYDVFNIDYIQILIDKFTVDEKRSIINHSFDELWSTLWMIDIGNIQKNSDYYKGHDKFMRLSTGFHFKKRDIFINLQYFVDNSETNYMMTEWEFPKGRRNHRESDLDCAKREFNEETNYNCDDYKLIMNLEPFTEEFVGENRVRYKYLYYIGYLTNLEKEVFIDITNKDQVTELKDIKWVTKSESLEMIRDYHHTRFKIINDIFDFIDSLSEKYILV</sequence>
<dbReference type="GO" id="GO:0006754">
    <property type="term" value="P:ATP biosynthetic process"/>
    <property type="evidence" value="ECO:0007669"/>
    <property type="project" value="TreeGrafter"/>
</dbReference>
<keyword evidence="1" id="KW-0378">Hydrolase</keyword>
<dbReference type="InterPro" id="IPR015797">
    <property type="entry name" value="NUDIX_hydrolase-like_dom_sf"/>
</dbReference>
<dbReference type="PROSITE" id="PS00893">
    <property type="entry name" value="NUDIX_BOX"/>
    <property type="match status" value="1"/>
</dbReference>
<dbReference type="PANTHER" id="PTHR21340:SF0">
    <property type="entry name" value="BIS(5'-NUCLEOSYL)-TETRAPHOSPHATASE [ASYMMETRICAL]"/>
    <property type="match status" value="1"/>
</dbReference>
<dbReference type="GO" id="GO:0004081">
    <property type="term" value="F:bis(5'-nucleosyl)-tetraphosphatase (asymmetrical) activity"/>
    <property type="evidence" value="ECO:0007669"/>
    <property type="project" value="TreeGrafter"/>
</dbReference>
<dbReference type="Gene3D" id="3.90.79.10">
    <property type="entry name" value="Nucleoside Triphosphate Pyrophosphohydrolase"/>
    <property type="match status" value="1"/>
</dbReference>
<dbReference type="InterPro" id="IPR000086">
    <property type="entry name" value="NUDIX_hydrolase_dom"/>
</dbReference>
<evidence type="ECO:0000259" key="3">
    <source>
        <dbReference type="PROSITE" id="PS51462"/>
    </source>
</evidence>
<protein>
    <recommendedName>
        <fullName evidence="5">Nudix hydrolase domain-containing protein</fullName>
    </recommendedName>
</protein>
<dbReference type="PANTHER" id="PTHR21340">
    <property type="entry name" value="DIADENOSINE 5,5-P1,P4-TETRAPHOSPHATE PYROPHOSPHOHYDROLASE MUTT"/>
    <property type="match status" value="1"/>
</dbReference>
<dbReference type="Gene3D" id="4.10.60.10">
    <property type="entry name" value="Zinc finger, CCHC-type"/>
    <property type="match status" value="1"/>
</dbReference>
<evidence type="ECO:0000313" key="4">
    <source>
        <dbReference type="EMBL" id="QHT38953.1"/>
    </source>
</evidence>